<dbReference type="AlphaFoldDB" id="A0A2A4X2V6"/>
<dbReference type="SUPFAM" id="SSF52540">
    <property type="entry name" value="P-loop containing nucleoside triphosphate hydrolases"/>
    <property type="match status" value="1"/>
</dbReference>
<feature type="compositionally biased region" description="Basic and acidic residues" evidence="1">
    <location>
        <begin position="1"/>
        <end position="11"/>
    </location>
</feature>
<feature type="compositionally biased region" description="Polar residues" evidence="1">
    <location>
        <begin position="12"/>
        <end position="25"/>
    </location>
</feature>
<comment type="caution">
    <text evidence="2">The sequence shown here is derived from an EMBL/GenBank/DDBJ whole genome shotgun (WGS) entry which is preliminary data.</text>
</comment>
<name>A0A2A4X2V6_9GAMM</name>
<proteinExistence type="predicted"/>
<dbReference type="EMBL" id="NVUL01000051">
    <property type="protein sequence ID" value="PCI76880.1"/>
    <property type="molecule type" value="Genomic_DNA"/>
</dbReference>
<evidence type="ECO:0000313" key="2">
    <source>
        <dbReference type="EMBL" id="PCI76880.1"/>
    </source>
</evidence>
<dbReference type="InterPro" id="IPR027417">
    <property type="entry name" value="P-loop_NTPase"/>
</dbReference>
<feature type="region of interest" description="Disordered" evidence="1">
    <location>
        <begin position="1"/>
        <end position="32"/>
    </location>
</feature>
<sequence>MHLSPKLERSNQETSNQHALESASANEEEPFTSRKIAVEQASNWATKKRLFAVGKQAFAFISKLARAIVNNIKQRFSNPVLPSNAYRYLARQIVQDLIEVQGGKSLVFSSGTDMRTNSEVLLMLSHFLQDELSSSVLIIDATFKANGLTQLLNLDERQGIMDALSIKDPQPSIDSVIHPIKENISFIASGNSAEHPVPYISEKQARSIIDELTKKFDYVIFQQDQILMDTRYLPFAKSVDLVLLHLEERNTLISNFDEIKEVFADHQIYNTRYLLSER</sequence>
<reference evidence="3" key="1">
    <citation type="submission" date="2017-08" db="EMBL/GenBank/DDBJ databases">
        <title>A dynamic microbial community with high functional redundancy inhabits the cold, oxic subseafloor aquifer.</title>
        <authorList>
            <person name="Tully B.J."/>
            <person name="Wheat C.G."/>
            <person name="Glazer B.T."/>
            <person name="Huber J.A."/>
        </authorList>
    </citation>
    <scope>NUCLEOTIDE SEQUENCE [LARGE SCALE GENOMIC DNA]</scope>
</reference>
<organism evidence="2 3">
    <name type="scientific">SAR86 cluster bacterium</name>
    <dbReference type="NCBI Taxonomy" id="2030880"/>
    <lineage>
        <taxon>Bacteria</taxon>
        <taxon>Pseudomonadati</taxon>
        <taxon>Pseudomonadota</taxon>
        <taxon>Gammaproteobacteria</taxon>
        <taxon>SAR86 cluster</taxon>
    </lineage>
</organism>
<dbReference type="Proteomes" id="UP000218767">
    <property type="component" value="Unassembled WGS sequence"/>
</dbReference>
<protein>
    <submittedName>
        <fullName evidence="2">Uncharacterized protein</fullName>
    </submittedName>
</protein>
<gene>
    <name evidence="2" type="ORF">COB20_09355</name>
</gene>
<evidence type="ECO:0000313" key="3">
    <source>
        <dbReference type="Proteomes" id="UP000218767"/>
    </source>
</evidence>
<dbReference type="Gene3D" id="3.40.50.300">
    <property type="entry name" value="P-loop containing nucleotide triphosphate hydrolases"/>
    <property type="match status" value="1"/>
</dbReference>
<evidence type="ECO:0000256" key="1">
    <source>
        <dbReference type="SAM" id="MobiDB-lite"/>
    </source>
</evidence>
<accession>A0A2A4X2V6</accession>